<keyword evidence="3" id="KW-1185">Reference proteome</keyword>
<evidence type="ECO:0000313" key="2">
    <source>
        <dbReference type="EMBL" id="KAG0247051.1"/>
    </source>
</evidence>
<feature type="region of interest" description="Disordered" evidence="1">
    <location>
        <begin position="1"/>
        <end position="39"/>
    </location>
</feature>
<feature type="non-terminal residue" evidence="2">
    <location>
        <position position="1"/>
    </location>
</feature>
<comment type="caution">
    <text evidence="2">The sequence shown here is derived from an EMBL/GenBank/DDBJ whole genome shotgun (WGS) entry which is preliminary data.</text>
</comment>
<dbReference type="EMBL" id="JAAAIL010005065">
    <property type="protein sequence ID" value="KAG0247051.1"/>
    <property type="molecule type" value="Genomic_DNA"/>
</dbReference>
<organism evidence="2 3">
    <name type="scientific">Linnemannia exigua</name>
    <dbReference type="NCBI Taxonomy" id="604196"/>
    <lineage>
        <taxon>Eukaryota</taxon>
        <taxon>Fungi</taxon>
        <taxon>Fungi incertae sedis</taxon>
        <taxon>Mucoromycota</taxon>
        <taxon>Mortierellomycotina</taxon>
        <taxon>Mortierellomycetes</taxon>
        <taxon>Mortierellales</taxon>
        <taxon>Mortierellaceae</taxon>
        <taxon>Linnemannia</taxon>
    </lineage>
</organism>
<proteinExistence type="predicted"/>
<accession>A0AAD4CZ89</accession>
<evidence type="ECO:0000256" key="1">
    <source>
        <dbReference type="SAM" id="MobiDB-lite"/>
    </source>
</evidence>
<sequence>PYAAVNPSSYQQQSYMPPSSVAYGTSGHTASLSNASSHGSTTALTTAMEGVGLGLSGVTNAEHGRITASTAALANVVATGPGGYMNGGNLQT</sequence>
<dbReference type="Proteomes" id="UP001194580">
    <property type="component" value="Unassembled WGS sequence"/>
</dbReference>
<protein>
    <submittedName>
        <fullName evidence="2">Uncharacterized protein</fullName>
    </submittedName>
</protein>
<evidence type="ECO:0000313" key="3">
    <source>
        <dbReference type="Proteomes" id="UP001194580"/>
    </source>
</evidence>
<reference evidence="2" key="1">
    <citation type="journal article" date="2020" name="Fungal Divers.">
        <title>Resolving the Mortierellaceae phylogeny through synthesis of multi-gene phylogenetics and phylogenomics.</title>
        <authorList>
            <person name="Vandepol N."/>
            <person name="Liber J."/>
            <person name="Desiro A."/>
            <person name="Na H."/>
            <person name="Kennedy M."/>
            <person name="Barry K."/>
            <person name="Grigoriev I.V."/>
            <person name="Miller A.N."/>
            <person name="O'Donnell K."/>
            <person name="Stajich J.E."/>
            <person name="Bonito G."/>
        </authorList>
    </citation>
    <scope>NUCLEOTIDE SEQUENCE</scope>
    <source>
        <strain evidence="2">NRRL 28262</strain>
    </source>
</reference>
<name>A0AAD4CZ89_9FUNG</name>
<gene>
    <name evidence="2" type="ORF">BGZ95_009067</name>
</gene>
<feature type="compositionally biased region" description="Low complexity" evidence="1">
    <location>
        <begin position="7"/>
        <end position="20"/>
    </location>
</feature>
<dbReference type="AlphaFoldDB" id="A0AAD4CZ89"/>
<feature type="compositionally biased region" description="Polar residues" evidence="1">
    <location>
        <begin position="22"/>
        <end position="39"/>
    </location>
</feature>